<feature type="domain" description="NadR/Ttd14 AAA" evidence="1">
    <location>
        <begin position="6"/>
        <end position="164"/>
    </location>
</feature>
<dbReference type="Gene3D" id="3.40.50.300">
    <property type="entry name" value="P-loop containing nucleotide triphosphate hydrolases"/>
    <property type="match status" value="1"/>
</dbReference>
<evidence type="ECO:0000313" key="3">
    <source>
        <dbReference type="Proteomes" id="UP000467214"/>
    </source>
</evidence>
<reference evidence="2 3" key="1">
    <citation type="submission" date="2019-12" db="EMBL/GenBank/DDBJ databases">
        <title>Neisseriaceae gen. nov. sp. Genome sequencing and assembly.</title>
        <authorList>
            <person name="Liu Z."/>
            <person name="Li A."/>
        </authorList>
    </citation>
    <scope>NUCLEOTIDE SEQUENCE [LARGE SCALE GENOMIC DNA]</scope>
    <source>
        <strain evidence="2 3">B2N2-7</strain>
    </source>
</reference>
<evidence type="ECO:0000313" key="2">
    <source>
        <dbReference type="EMBL" id="MXR37325.1"/>
    </source>
</evidence>
<gene>
    <name evidence="2" type="ORF">GQF02_10100</name>
</gene>
<comment type="caution">
    <text evidence="2">The sequence shown here is derived from an EMBL/GenBank/DDBJ whole genome shotgun (WGS) entry which is preliminary data.</text>
</comment>
<dbReference type="Proteomes" id="UP000467214">
    <property type="component" value="Unassembled WGS sequence"/>
</dbReference>
<dbReference type="AlphaFoldDB" id="A0A845BLV9"/>
<evidence type="ECO:0000259" key="1">
    <source>
        <dbReference type="Pfam" id="PF13521"/>
    </source>
</evidence>
<name>A0A845BLV9_9NEIS</name>
<dbReference type="PANTHER" id="PTHR37512:SF1">
    <property type="entry name" value="NADR_TTD14 AAA DOMAIN-CONTAINING PROTEIN"/>
    <property type="match status" value="1"/>
</dbReference>
<dbReference type="PANTHER" id="PTHR37512">
    <property type="entry name" value="TRIFUNCTIONAL NAD BIOSYNTHESIS/REGULATOR PROTEIN NADR"/>
    <property type="match status" value="1"/>
</dbReference>
<keyword evidence="3" id="KW-1185">Reference proteome</keyword>
<dbReference type="InterPro" id="IPR038727">
    <property type="entry name" value="NadR/Ttd14_AAA_dom"/>
</dbReference>
<dbReference type="RefSeq" id="WP_124736257.1">
    <property type="nucleotide sequence ID" value="NZ_WSSB01000008.1"/>
</dbReference>
<proteinExistence type="predicted"/>
<dbReference type="InterPro" id="IPR027417">
    <property type="entry name" value="P-loop_NTPase"/>
</dbReference>
<dbReference type="EMBL" id="WSSB01000008">
    <property type="protein sequence ID" value="MXR37325.1"/>
    <property type="molecule type" value="Genomic_DNA"/>
</dbReference>
<accession>A0A845BLV9</accession>
<protein>
    <submittedName>
        <fullName evidence="2">AAA family ATPase</fullName>
    </submittedName>
</protein>
<sequence length="177" mass="19475">MPLSLRVAVLGPESSGKSTLVQALAGRLGCAGMRVACVDEYARSYYANRPYLPSLADVEAIALAQCRNEDMAAQQADIVLCDTTALTCRIWADVAFGGASGTINRLCRDYRYGLTLLARPDIPWQADPLRSHPHEREWLLGLYRQALATQPERVVEVYGVLEQRLEQALSALDDVLP</sequence>
<dbReference type="SUPFAM" id="SSF52540">
    <property type="entry name" value="P-loop containing nucleoside triphosphate hydrolases"/>
    <property type="match status" value="1"/>
</dbReference>
<dbReference type="InterPro" id="IPR052735">
    <property type="entry name" value="NAD_biosynth-regulator"/>
</dbReference>
<organism evidence="2 3">
    <name type="scientific">Craterilacuibacter sinensis</name>
    <dbReference type="NCBI Taxonomy" id="2686017"/>
    <lineage>
        <taxon>Bacteria</taxon>
        <taxon>Pseudomonadati</taxon>
        <taxon>Pseudomonadota</taxon>
        <taxon>Betaproteobacteria</taxon>
        <taxon>Neisseriales</taxon>
        <taxon>Neisseriaceae</taxon>
        <taxon>Craterilacuibacter</taxon>
    </lineage>
</organism>
<dbReference type="Pfam" id="PF13521">
    <property type="entry name" value="AAA_28"/>
    <property type="match status" value="1"/>
</dbReference>